<sequence length="765" mass="86463">MSICCIYICCISIGCMSICCISICCVSMCIHLYVVYLCVYIYIYMLCIYMLCIYVYTSISICCVSICCVSMCIHLYVYIYIYMLCIYVYTSICIHLYLYVVYVYRVQAPSRPVYRQQQHVFTALQWRCCPGHNGPHCRDADEQNDTQSPAPQHDPRNPQLHHGNQDPRDPQLHHGNHDPRDPKLHHGNHDPRNSELHHGNHDPRNPELHHGNHHHTNGAHSSDLQNEAALVPAVAALVLAQLNPVLEGFNRSLLLLERRMGELAQELAPRSPEGEREPARDQAPRPGAGSRLEEVQEVRQLLESHRNAVYEQLNSQHATLQANLGSLRTEVNLKLQRSEEMIQTSIQGLNASLVDLCGPHGLGEGARCQEQGGRARGQEPSPSPAKEPAWTKHLNTQVKLSALEEDVKEDRRSLGALRRRLGELEEQISQTGRESQMKFMETGLDVEAAREVVLGQLRELEGNLSSAAQQAQDRDNDVDYLFKVLYNCTALRHEVARLERGVANLTQLVDVKQPAPEEGAQWASPVKELQLGLQQLQDALVLERGAGDLEERMRRLSSSFGSLLKDAGRNSEVLEVLLGEDVLEFLRRPPAYQEALSIPGLKEHIRSLNHSLTALHRDRAESLMADQPLPAEGGVRSSSHAPLREQQILTAPDPADRGGALEKEVEELEVRVQALEEQGGGAQEEQLQQEVLWLRRAVEDHLRLFKKVFRQAETLEDSHRTLDLQDLWTLSQDPRRERRRGGERRGEKDGEVRREALQGRRDPKG</sequence>
<feature type="transmembrane region" description="Helical" evidence="3">
    <location>
        <begin position="40"/>
        <end position="73"/>
    </location>
</feature>
<organism evidence="4 5">
    <name type="scientific">Gadus morhua</name>
    <name type="common">Atlantic cod</name>
    <dbReference type="NCBI Taxonomy" id="8049"/>
    <lineage>
        <taxon>Eukaryota</taxon>
        <taxon>Metazoa</taxon>
        <taxon>Chordata</taxon>
        <taxon>Craniata</taxon>
        <taxon>Vertebrata</taxon>
        <taxon>Euteleostomi</taxon>
        <taxon>Actinopterygii</taxon>
        <taxon>Neopterygii</taxon>
        <taxon>Teleostei</taxon>
        <taxon>Neoteleostei</taxon>
        <taxon>Acanthomorphata</taxon>
        <taxon>Zeiogadaria</taxon>
        <taxon>Gadariae</taxon>
        <taxon>Gadiformes</taxon>
        <taxon>Gadoidei</taxon>
        <taxon>Gadidae</taxon>
        <taxon>Gadus</taxon>
    </lineage>
</organism>
<keyword evidence="3" id="KW-0472">Membrane</keyword>
<dbReference type="OMA" id="EFSNHMS"/>
<keyword evidence="3" id="KW-1133">Transmembrane helix</keyword>
<keyword evidence="5" id="KW-1185">Reference proteome</keyword>
<evidence type="ECO:0000313" key="4">
    <source>
        <dbReference type="Ensembl" id="ENSGMOP00000025639.1"/>
    </source>
</evidence>
<feature type="coiled-coil region" evidence="1">
    <location>
        <begin position="400"/>
        <end position="477"/>
    </location>
</feature>
<feature type="region of interest" description="Disordered" evidence="2">
    <location>
        <begin position="265"/>
        <end position="292"/>
    </location>
</feature>
<dbReference type="Ensembl" id="ENSGMOT00000058423.1">
    <property type="protein sequence ID" value="ENSGMOP00000025639.1"/>
    <property type="gene ID" value="ENSGMOG00000025647.1"/>
</dbReference>
<name>A0A8C5FC19_GADMO</name>
<dbReference type="GO" id="GO:0005576">
    <property type="term" value="C:extracellular region"/>
    <property type="evidence" value="ECO:0007669"/>
    <property type="project" value="UniProtKB-SubCell"/>
</dbReference>
<evidence type="ECO:0000256" key="1">
    <source>
        <dbReference type="SAM" id="Coils"/>
    </source>
</evidence>
<feature type="region of interest" description="Disordered" evidence="2">
    <location>
        <begin position="139"/>
        <end position="224"/>
    </location>
</feature>
<feature type="transmembrane region" description="Helical" evidence="3">
    <location>
        <begin position="7"/>
        <end position="34"/>
    </location>
</feature>
<reference evidence="4" key="2">
    <citation type="submission" date="2025-09" db="UniProtKB">
        <authorList>
            <consortium name="Ensembl"/>
        </authorList>
    </citation>
    <scope>IDENTIFICATION</scope>
</reference>
<dbReference type="Proteomes" id="UP000694546">
    <property type="component" value="Chromosome 15"/>
</dbReference>
<keyword evidence="3" id="KW-0812">Transmembrane</keyword>
<feature type="coiled-coil region" evidence="1">
    <location>
        <begin position="658"/>
        <end position="685"/>
    </location>
</feature>
<accession>A0A8C5FC19</accession>
<evidence type="ECO:0008006" key="6">
    <source>
        <dbReference type="Google" id="ProtNLM"/>
    </source>
</evidence>
<feature type="compositionally biased region" description="Basic and acidic residues" evidence="2">
    <location>
        <begin position="272"/>
        <end position="283"/>
    </location>
</feature>
<dbReference type="GeneTree" id="ENSGT00940000170913"/>
<keyword evidence="1" id="KW-0175">Coiled coil</keyword>
<protein>
    <recommendedName>
        <fullName evidence="6">EMI domain-containing protein</fullName>
    </recommendedName>
</protein>
<evidence type="ECO:0000256" key="3">
    <source>
        <dbReference type="SAM" id="Phobius"/>
    </source>
</evidence>
<feature type="region of interest" description="Disordered" evidence="2">
    <location>
        <begin position="365"/>
        <end position="389"/>
    </location>
</feature>
<evidence type="ECO:0000256" key="2">
    <source>
        <dbReference type="SAM" id="MobiDB-lite"/>
    </source>
</evidence>
<dbReference type="AlphaFoldDB" id="A0A8C5FC19"/>
<proteinExistence type="predicted"/>
<feature type="transmembrane region" description="Helical" evidence="3">
    <location>
        <begin position="80"/>
        <end position="104"/>
    </location>
</feature>
<feature type="compositionally biased region" description="Basic and acidic residues" evidence="2">
    <location>
        <begin position="163"/>
        <end position="210"/>
    </location>
</feature>
<reference evidence="4" key="1">
    <citation type="submission" date="2025-08" db="UniProtKB">
        <authorList>
            <consortium name="Ensembl"/>
        </authorList>
    </citation>
    <scope>IDENTIFICATION</scope>
</reference>
<evidence type="ECO:0000313" key="5">
    <source>
        <dbReference type="Proteomes" id="UP000694546"/>
    </source>
</evidence>
<feature type="compositionally biased region" description="Basic and acidic residues" evidence="2">
    <location>
        <begin position="743"/>
        <end position="765"/>
    </location>
</feature>
<feature type="region of interest" description="Disordered" evidence="2">
    <location>
        <begin position="728"/>
        <end position="765"/>
    </location>
</feature>